<sequence>MCKVYELGQSVPLSANNQPAIQTGAAGNTSAIASRALSVQNITYNESPSTNNKDKLEHTELENEIFKVDQMITDMELKVNVLRWTVE</sequence>
<dbReference type="PANTHER" id="PTHR21029">
    <property type="entry name" value="R-SEVEN BINDING PROTEIN (R7BP) HOMOLOG"/>
    <property type="match status" value="1"/>
</dbReference>
<dbReference type="InterPro" id="IPR026512">
    <property type="entry name" value="RGS7BP/RGS9BP"/>
</dbReference>
<comment type="similarity">
    <text evidence="1">Belongs to the RGS7BP/RGS9BP family.</text>
</comment>
<feature type="non-terminal residue" evidence="3">
    <location>
        <position position="87"/>
    </location>
</feature>
<comment type="caution">
    <text evidence="3">The sequence shown here is derived from an EMBL/GenBank/DDBJ whole genome shotgun (WGS) entry which is preliminary data.</text>
</comment>
<evidence type="ECO:0000256" key="2">
    <source>
        <dbReference type="ARBA" id="ARBA00022700"/>
    </source>
</evidence>
<evidence type="ECO:0000313" key="3">
    <source>
        <dbReference type="EMBL" id="CAI9578849.1"/>
    </source>
</evidence>
<organism evidence="3 4">
    <name type="scientific">Staurois parvus</name>
    <dbReference type="NCBI Taxonomy" id="386267"/>
    <lineage>
        <taxon>Eukaryota</taxon>
        <taxon>Metazoa</taxon>
        <taxon>Chordata</taxon>
        <taxon>Craniata</taxon>
        <taxon>Vertebrata</taxon>
        <taxon>Euteleostomi</taxon>
        <taxon>Amphibia</taxon>
        <taxon>Batrachia</taxon>
        <taxon>Anura</taxon>
        <taxon>Neobatrachia</taxon>
        <taxon>Ranoidea</taxon>
        <taxon>Ranidae</taxon>
        <taxon>Staurois</taxon>
    </lineage>
</organism>
<proteinExistence type="inferred from homology"/>
<accession>A0ABN9E1R9</accession>
<name>A0ABN9E1R9_9NEOB</name>
<keyword evidence="4" id="KW-1185">Reference proteome</keyword>
<evidence type="ECO:0000313" key="4">
    <source>
        <dbReference type="Proteomes" id="UP001162483"/>
    </source>
</evidence>
<evidence type="ECO:0000256" key="1">
    <source>
        <dbReference type="ARBA" id="ARBA00007457"/>
    </source>
</evidence>
<keyword evidence="2" id="KW-0734">Signal transduction inhibitor</keyword>
<protein>
    <submittedName>
        <fullName evidence="3">Uncharacterized protein</fullName>
    </submittedName>
</protein>
<dbReference type="Proteomes" id="UP001162483">
    <property type="component" value="Unassembled WGS sequence"/>
</dbReference>
<gene>
    <name evidence="3" type="ORF">SPARVUS_LOCUS8986438</name>
</gene>
<dbReference type="EMBL" id="CATNWA010015042">
    <property type="protein sequence ID" value="CAI9578849.1"/>
    <property type="molecule type" value="Genomic_DNA"/>
</dbReference>
<reference evidence="3" key="1">
    <citation type="submission" date="2023-05" db="EMBL/GenBank/DDBJ databases">
        <authorList>
            <person name="Stuckert A."/>
        </authorList>
    </citation>
    <scope>NUCLEOTIDE SEQUENCE</scope>
</reference>